<evidence type="ECO:0000256" key="1">
    <source>
        <dbReference type="SAM" id="MobiDB-lite"/>
    </source>
</evidence>
<evidence type="ECO:0000313" key="3">
    <source>
        <dbReference type="Proteomes" id="UP000230750"/>
    </source>
</evidence>
<dbReference type="Proteomes" id="UP000230750">
    <property type="component" value="Unassembled WGS sequence"/>
</dbReference>
<dbReference type="InterPro" id="IPR052055">
    <property type="entry name" value="Hepadnavirus_pol/RT"/>
</dbReference>
<protein>
    <submittedName>
        <fullName evidence="2">Putative TBC1 domain family member 2A</fullName>
    </submittedName>
</protein>
<proteinExistence type="predicted"/>
<keyword evidence="3" id="KW-1185">Reference proteome</keyword>
<dbReference type="PANTHER" id="PTHR33050">
    <property type="entry name" value="REVERSE TRANSCRIPTASE DOMAIN-CONTAINING PROTEIN"/>
    <property type="match status" value="1"/>
</dbReference>
<dbReference type="InterPro" id="IPR043502">
    <property type="entry name" value="DNA/RNA_pol_sf"/>
</dbReference>
<evidence type="ECO:0000313" key="2">
    <source>
        <dbReference type="EMBL" id="PIK42865.1"/>
    </source>
</evidence>
<dbReference type="Gene3D" id="3.10.10.10">
    <property type="entry name" value="HIV Type 1 Reverse Transcriptase, subunit A, domain 1"/>
    <property type="match status" value="1"/>
</dbReference>
<dbReference type="Gene3D" id="3.30.70.270">
    <property type="match status" value="1"/>
</dbReference>
<dbReference type="SUPFAM" id="SSF56672">
    <property type="entry name" value="DNA/RNA polymerases"/>
    <property type="match status" value="1"/>
</dbReference>
<dbReference type="OrthoDB" id="10068174at2759"/>
<name>A0A2G8K4I2_STIJA</name>
<dbReference type="EMBL" id="MRZV01000897">
    <property type="protein sequence ID" value="PIK42865.1"/>
    <property type="molecule type" value="Genomic_DNA"/>
</dbReference>
<feature type="region of interest" description="Disordered" evidence="1">
    <location>
        <begin position="28"/>
        <end position="66"/>
    </location>
</feature>
<dbReference type="PANTHER" id="PTHR33050:SF7">
    <property type="entry name" value="RIBONUCLEASE H"/>
    <property type="match status" value="1"/>
</dbReference>
<organism evidence="2 3">
    <name type="scientific">Stichopus japonicus</name>
    <name type="common">Sea cucumber</name>
    <dbReference type="NCBI Taxonomy" id="307972"/>
    <lineage>
        <taxon>Eukaryota</taxon>
        <taxon>Metazoa</taxon>
        <taxon>Echinodermata</taxon>
        <taxon>Eleutherozoa</taxon>
        <taxon>Echinozoa</taxon>
        <taxon>Holothuroidea</taxon>
        <taxon>Aspidochirotacea</taxon>
        <taxon>Aspidochirotida</taxon>
        <taxon>Stichopodidae</taxon>
        <taxon>Apostichopus</taxon>
    </lineage>
</organism>
<gene>
    <name evidence="2" type="ORF">BSL78_20281</name>
</gene>
<sequence length="171" mass="19249">MGNYHRGQVGVGYYRKWLQNRIHLQPTLRGRRKANTDTHGPRPKIGSRGGDCGPAGQAGSYRGAGGDGTPLPVVLLSHTKTGRNLASHLKPQTPQPKVCQAKRFRMENLHVVLPLLRKGMWAATVDLKDAYLHIPMHREHRRYVAFHYDGRDYLFRSLPFGLSTARGYSPE</sequence>
<comment type="caution">
    <text evidence="2">The sequence shown here is derived from an EMBL/GenBank/DDBJ whole genome shotgun (WGS) entry which is preliminary data.</text>
</comment>
<dbReference type="InterPro" id="IPR043128">
    <property type="entry name" value="Rev_trsase/Diguanyl_cyclase"/>
</dbReference>
<reference evidence="2 3" key="1">
    <citation type="journal article" date="2017" name="PLoS Biol.">
        <title>The sea cucumber genome provides insights into morphological evolution and visceral regeneration.</title>
        <authorList>
            <person name="Zhang X."/>
            <person name="Sun L."/>
            <person name="Yuan J."/>
            <person name="Sun Y."/>
            <person name="Gao Y."/>
            <person name="Zhang L."/>
            <person name="Li S."/>
            <person name="Dai H."/>
            <person name="Hamel J.F."/>
            <person name="Liu C."/>
            <person name="Yu Y."/>
            <person name="Liu S."/>
            <person name="Lin W."/>
            <person name="Guo K."/>
            <person name="Jin S."/>
            <person name="Xu P."/>
            <person name="Storey K.B."/>
            <person name="Huan P."/>
            <person name="Zhang T."/>
            <person name="Zhou Y."/>
            <person name="Zhang J."/>
            <person name="Lin C."/>
            <person name="Li X."/>
            <person name="Xing L."/>
            <person name="Huo D."/>
            <person name="Sun M."/>
            <person name="Wang L."/>
            <person name="Mercier A."/>
            <person name="Li F."/>
            <person name="Yang H."/>
            <person name="Xiang J."/>
        </authorList>
    </citation>
    <scope>NUCLEOTIDE SEQUENCE [LARGE SCALE GENOMIC DNA]</scope>
    <source>
        <strain evidence="2">Shaxun</strain>
        <tissue evidence="2">Muscle</tissue>
    </source>
</reference>
<dbReference type="AlphaFoldDB" id="A0A2G8K4I2"/>
<accession>A0A2G8K4I2</accession>